<comment type="caution">
    <text evidence="2">The sequence shown here is derived from an EMBL/GenBank/DDBJ whole genome shotgun (WGS) entry which is preliminary data.</text>
</comment>
<keyword evidence="1" id="KW-0812">Transmembrane</keyword>
<dbReference type="EMBL" id="FXTU01000001">
    <property type="protein sequence ID" value="SMP05811.1"/>
    <property type="molecule type" value="Genomic_DNA"/>
</dbReference>
<evidence type="ECO:0000256" key="1">
    <source>
        <dbReference type="SAM" id="Phobius"/>
    </source>
</evidence>
<sequence>MVLGFIVLGIVLMIAIALLIMPKLKKKQQPIDHDLYINQDHQLYAGAEVAYSIAHLPTGDSSTSN</sequence>
<protein>
    <recommendedName>
        <fullName evidence="4">DUF3951 domain-containing protein</fullName>
    </recommendedName>
</protein>
<gene>
    <name evidence="2" type="ORF">SAMN06265361_101648</name>
</gene>
<keyword evidence="1" id="KW-0472">Membrane</keyword>
<reference evidence="2" key="1">
    <citation type="submission" date="2017-05" db="EMBL/GenBank/DDBJ databases">
        <authorList>
            <person name="Varghese N."/>
            <person name="Submissions S."/>
        </authorList>
    </citation>
    <scope>NUCLEOTIDE SEQUENCE</scope>
    <source>
        <strain evidence="2">DSM 45262</strain>
    </source>
</reference>
<keyword evidence="1" id="KW-1133">Transmembrane helix</keyword>
<evidence type="ECO:0000313" key="3">
    <source>
        <dbReference type="Proteomes" id="UP001157946"/>
    </source>
</evidence>
<accession>A0AA45WK82</accession>
<keyword evidence="3" id="KW-1185">Reference proteome</keyword>
<dbReference type="AlphaFoldDB" id="A0AA45WK82"/>
<proteinExistence type="predicted"/>
<evidence type="ECO:0000313" key="2">
    <source>
        <dbReference type="EMBL" id="SMP05811.1"/>
    </source>
</evidence>
<organism evidence="2 3">
    <name type="scientific">Laceyella tengchongensis</name>
    <dbReference type="NCBI Taxonomy" id="574699"/>
    <lineage>
        <taxon>Bacteria</taxon>
        <taxon>Bacillati</taxon>
        <taxon>Bacillota</taxon>
        <taxon>Bacilli</taxon>
        <taxon>Bacillales</taxon>
        <taxon>Thermoactinomycetaceae</taxon>
        <taxon>Laceyella</taxon>
    </lineage>
</organism>
<dbReference type="Proteomes" id="UP001157946">
    <property type="component" value="Unassembled WGS sequence"/>
</dbReference>
<evidence type="ECO:0008006" key="4">
    <source>
        <dbReference type="Google" id="ProtNLM"/>
    </source>
</evidence>
<feature type="transmembrane region" description="Helical" evidence="1">
    <location>
        <begin position="6"/>
        <end position="24"/>
    </location>
</feature>
<name>A0AA45WK82_9BACL</name>